<name>A0ABW7STP3_9ACTN</name>
<evidence type="ECO:0000313" key="3">
    <source>
        <dbReference type="Proteomes" id="UP001611075"/>
    </source>
</evidence>
<evidence type="ECO:0000256" key="1">
    <source>
        <dbReference type="SAM" id="Phobius"/>
    </source>
</evidence>
<feature type="transmembrane region" description="Helical" evidence="1">
    <location>
        <begin position="186"/>
        <end position="206"/>
    </location>
</feature>
<gene>
    <name evidence="2" type="ORF">ACH4OY_31045</name>
</gene>
<dbReference type="Pfam" id="PF13803">
    <property type="entry name" value="DUF4184"/>
    <property type="match status" value="1"/>
</dbReference>
<dbReference type="RefSeq" id="WP_396685773.1">
    <property type="nucleotide sequence ID" value="NZ_JBIRPU010000044.1"/>
</dbReference>
<keyword evidence="1" id="KW-0812">Transmembrane</keyword>
<reference evidence="2 3" key="1">
    <citation type="submission" date="2024-10" db="EMBL/GenBank/DDBJ databases">
        <title>The Natural Products Discovery Center: Release of the First 8490 Sequenced Strains for Exploring Actinobacteria Biosynthetic Diversity.</title>
        <authorList>
            <person name="Kalkreuter E."/>
            <person name="Kautsar S.A."/>
            <person name="Yang D."/>
            <person name="Bader C.D."/>
            <person name="Teijaro C.N."/>
            <person name="Fluegel L."/>
            <person name="Davis C.M."/>
            <person name="Simpson J.R."/>
            <person name="Lauterbach L."/>
            <person name="Steele A.D."/>
            <person name="Gui C."/>
            <person name="Meng S."/>
            <person name="Li G."/>
            <person name="Viehrig K."/>
            <person name="Ye F."/>
            <person name="Su P."/>
            <person name="Kiefer A.F."/>
            <person name="Nichols A."/>
            <person name="Cepeda A.J."/>
            <person name="Yan W."/>
            <person name="Fan B."/>
            <person name="Jiang Y."/>
            <person name="Adhikari A."/>
            <person name="Zheng C.-J."/>
            <person name="Schuster L."/>
            <person name="Cowan T.M."/>
            <person name="Smanski M.J."/>
            <person name="Chevrette M.G."/>
            <person name="De Carvalho L.P.S."/>
            <person name="Shen B."/>
        </authorList>
    </citation>
    <scope>NUCLEOTIDE SEQUENCE [LARGE SCALE GENOMIC DNA]</scope>
    <source>
        <strain evidence="2 3">NPDC021253</strain>
    </source>
</reference>
<keyword evidence="1" id="KW-1133">Transmembrane helix</keyword>
<organism evidence="2 3">
    <name type="scientific">Micromonospora rubida</name>
    <dbReference type="NCBI Taxonomy" id="2697657"/>
    <lineage>
        <taxon>Bacteria</taxon>
        <taxon>Bacillati</taxon>
        <taxon>Actinomycetota</taxon>
        <taxon>Actinomycetes</taxon>
        <taxon>Micromonosporales</taxon>
        <taxon>Micromonosporaceae</taxon>
        <taxon>Micromonospora</taxon>
    </lineage>
</organism>
<proteinExistence type="predicted"/>
<dbReference type="EMBL" id="JBIRPU010000044">
    <property type="protein sequence ID" value="MFI0797083.1"/>
    <property type="molecule type" value="Genomic_DNA"/>
</dbReference>
<dbReference type="Proteomes" id="UP001611075">
    <property type="component" value="Unassembled WGS sequence"/>
</dbReference>
<feature type="transmembrane region" description="Helical" evidence="1">
    <location>
        <begin position="218"/>
        <end position="237"/>
    </location>
</feature>
<feature type="transmembrane region" description="Helical" evidence="1">
    <location>
        <begin position="104"/>
        <end position="124"/>
    </location>
</feature>
<keyword evidence="1" id="KW-0472">Membrane</keyword>
<feature type="transmembrane region" description="Helical" evidence="1">
    <location>
        <begin position="144"/>
        <end position="165"/>
    </location>
</feature>
<accession>A0ABW7STP3</accession>
<feature type="transmembrane region" description="Helical" evidence="1">
    <location>
        <begin position="57"/>
        <end position="83"/>
    </location>
</feature>
<keyword evidence="3" id="KW-1185">Reference proteome</keyword>
<comment type="caution">
    <text evidence="2">The sequence shown here is derived from an EMBL/GenBank/DDBJ whole genome shotgun (WGS) entry which is preliminary data.</text>
</comment>
<protein>
    <submittedName>
        <fullName evidence="2">DUF4184 family protein</fullName>
    </submittedName>
</protein>
<sequence length="249" mass="27354">MPLTFPSHLAAVLPLKLWRPRWFDGVTLCTGAMSPDMAYLLMGTRWEVTGTHTITGLLWWCLPVALVYAWLVRHCAAVVAPHLPASTNFRWPEYAMLSSVRHRWWVTIASALLGSATHLGWDLLTHTDGWLRALGVDWHAATGMHWWTVSDLTSTAIGGAVAVGLARHVARLHTLVNQRRPVQPAVFYPVGAITLTLGLMVLPQLPASRHVAASGVRLLHVLAFALLAGGVSATVLARRRGDRLNEKQP</sequence>
<evidence type="ECO:0000313" key="2">
    <source>
        <dbReference type="EMBL" id="MFI0797083.1"/>
    </source>
</evidence>
<dbReference type="InterPro" id="IPR025238">
    <property type="entry name" value="DUF4184"/>
</dbReference>